<evidence type="ECO:0000313" key="3">
    <source>
        <dbReference type="EMBL" id="PIU73804.1"/>
    </source>
</evidence>
<organism evidence="3 4">
    <name type="scientific">Candidatus Shapirobacteria bacterium CG06_land_8_20_14_3_00_40_12</name>
    <dbReference type="NCBI Taxonomy" id="1974881"/>
    <lineage>
        <taxon>Bacteria</taxon>
        <taxon>Candidatus Shapironibacteriota</taxon>
    </lineage>
</organism>
<dbReference type="Proteomes" id="UP000231407">
    <property type="component" value="Unassembled WGS sequence"/>
</dbReference>
<sequence length="298" mass="32561">MIDSSGNDELQKQYQALLDQYAQALDQSSPIPPLPPEVLSPPPEIISPPVSPPSSPLFFKILFYFSLLTFLAVVAAIVYSFSKSQPPSSVSSPTPIPTETKSNPVCELNDKTYQIGESFPAADGCNTCACQPDQLIICTEIACEATPSTKLTPTKTSTGYKKYQNSVYSFSFEYPNTFIVVDELPKNKSQGGPKTSLELKDTNNNYTVSIVVDPAGFGPIFADKMIKLTYSSAKGLYAAETTLASAADVDYLSPEKNTIWYQFDTDKYSNLTIISTAPKVDIKLENILSTLLSTFKFL</sequence>
<reference evidence="4" key="1">
    <citation type="submission" date="2017-09" db="EMBL/GenBank/DDBJ databases">
        <title>Depth-based differentiation of microbial function through sediment-hosted aquifers and enrichment of novel symbionts in the deep terrestrial subsurface.</title>
        <authorList>
            <person name="Probst A.J."/>
            <person name="Ladd B."/>
            <person name="Jarett J.K."/>
            <person name="Geller-Mcgrath D.E."/>
            <person name="Sieber C.M.K."/>
            <person name="Emerson J.B."/>
            <person name="Anantharaman K."/>
            <person name="Thomas B.C."/>
            <person name="Malmstrom R."/>
            <person name="Stieglmeier M."/>
            <person name="Klingl A."/>
            <person name="Woyke T."/>
            <person name="Ryan C.M."/>
            <person name="Banfield J.F."/>
        </authorList>
    </citation>
    <scope>NUCLEOTIDE SEQUENCE [LARGE SCALE GENOMIC DNA]</scope>
</reference>
<dbReference type="Gene3D" id="2.10.70.10">
    <property type="entry name" value="Complement Module, domain 1"/>
    <property type="match status" value="1"/>
</dbReference>
<dbReference type="AlphaFoldDB" id="A0A2M7AT62"/>
<protein>
    <recommendedName>
        <fullName evidence="5">Pacifastin domain-containing protein</fullName>
    </recommendedName>
</protein>
<dbReference type="EMBL" id="PEWA01000005">
    <property type="protein sequence ID" value="PIU73804.1"/>
    <property type="molecule type" value="Genomic_DNA"/>
</dbReference>
<accession>A0A2M7AT62</accession>
<keyword evidence="2" id="KW-0472">Membrane</keyword>
<evidence type="ECO:0000256" key="1">
    <source>
        <dbReference type="SAM" id="MobiDB-lite"/>
    </source>
</evidence>
<proteinExistence type="predicted"/>
<evidence type="ECO:0000256" key="2">
    <source>
        <dbReference type="SAM" id="Phobius"/>
    </source>
</evidence>
<keyword evidence="2" id="KW-1133">Transmembrane helix</keyword>
<feature type="region of interest" description="Disordered" evidence="1">
    <location>
        <begin position="83"/>
        <end position="103"/>
    </location>
</feature>
<evidence type="ECO:0008006" key="5">
    <source>
        <dbReference type="Google" id="ProtNLM"/>
    </source>
</evidence>
<dbReference type="SUPFAM" id="SSF57603">
    <property type="entry name" value="FnI-like domain"/>
    <property type="match status" value="1"/>
</dbReference>
<feature type="transmembrane region" description="Helical" evidence="2">
    <location>
        <begin position="61"/>
        <end position="81"/>
    </location>
</feature>
<name>A0A2M7AT62_9BACT</name>
<evidence type="ECO:0000313" key="4">
    <source>
        <dbReference type="Proteomes" id="UP000231407"/>
    </source>
</evidence>
<gene>
    <name evidence="3" type="ORF">COS78_00320</name>
</gene>
<keyword evidence="2" id="KW-0812">Transmembrane</keyword>
<comment type="caution">
    <text evidence="3">The sequence shown here is derived from an EMBL/GenBank/DDBJ whole genome shotgun (WGS) entry which is preliminary data.</text>
</comment>
<feature type="compositionally biased region" description="Low complexity" evidence="1">
    <location>
        <begin position="83"/>
        <end position="93"/>
    </location>
</feature>